<evidence type="ECO:0000313" key="9">
    <source>
        <dbReference type="Proteomes" id="UP000232609"/>
    </source>
</evidence>
<accession>A0A0L0LQ41</accession>
<dbReference type="GeneID" id="29242107"/>
<evidence type="ECO:0000256" key="1">
    <source>
        <dbReference type="ARBA" id="ARBA00022679"/>
    </source>
</evidence>
<evidence type="ECO:0000259" key="3">
    <source>
        <dbReference type="PROSITE" id="PS51186"/>
    </source>
</evidence>
<dbReference type="Gene3D" id="3.40.630.30">
    <property type="match status" value="1"/>
</dbReference>
<dbReference type="EMBL" id="CP118083">
    <property type="protein sequence ID" value="WEB54405.1"/>
    <property type="molecule type" value="Genomic_DNA"/>
</dbReference>
<organism evidence="7 11">
    <name type="scientific">Bifidobacterium breve</name>
    <dbReference type="NCBI Taxonomy" id="1685"/>
    <lineage>
        <taxon>Bacteria</taxon>
        <taxon>Bacillati</taxon>
        <taxon>Actinomycetota</taxon>
        <taxon>Actinomycetes</taxon>
        <taxon>Bifidobacteriales</taxon>
        <taxon>Bifidobacteriaceae</taxon>
        <taxon>Bifidobacterium</taxon>
    </lineage>
</organism>
<dbReference type="OrthoDB" id="9805924at2"/>
<keyword evidence="2 7" id="KW-0012">Acyltransferase</keyword>
<keyword evidence="1 7" id="KW-0808">Transferase</keyword>
<reference evidence="7" key="3">
    <citation type="submission" date="2023-02" db="EMBL/GenBank/DDBJ databases">
        <authorList>
            <person name="Whidbey C."/>
        </authorList>
    </citation>
    <scope>NUCLEOTIDE SEQUENCE</scope>
    <source>
        <strain evidence="7">VSI11</strain>
    </source>
</reference>
<dbReference type="Pfam" id="PF00583">
    <property type="entry name" value="Acetyltransf_1"/>
    <property type="match status" value="1"/>
</dbReference>
<dbReference type="PANTHER" id="PTHR10545:SF29">
    <property type="entry name" value="GH14572P-RELATED"/>
    <property type="match status" value="1"/>
</dbReference>
<dbReference type="Proteomes" id="UP001219009">
    <property type="component" value="Chromosome"/>
</dbReference>
<evidence type="ECO:0000256" key="2">
    <source>
        <dbReference type="ARBA" id="ARBA00023315"/>
    </source>
</evidence>
<dbReference type="EMBL" id="CP023198">
    <property type="protein sequence ID" value="AUE19198.1"/>
    <property type="molecule type" value="Genomic_DNA"/>
</dbReference>
<sequence length="187" mass="20699">MADMTIRRATAADIPQIDELLRQVLEVHHAGRPDLFKGGAKKYTDEELKTILADDQTPVFVAVAPADTANAGDAESVSAAHSAEESSNTGSLAVDQVLGYAFCVFQQHTNSNILTNIKTLYIDDLCVDERSRGHHVGSTLYHYVLDFARKFGCYNVTLNVWACNPKAQTFYERMGLTPYRIGMEQIL</sequence>
<evidence type="ECO:0000313" key="7">
    <source>
        <dbReference type="EMBL" id="WEB54405.1"/>
    </source>
</evidence>
<evidence type="ECO:0000313" key="8">
    <source>
        <dbReference type="Proteomes" id="UP000232496"/>
    </source>
</evidence>
<dbReference type="GO" id="GO:0008080">
    <property type="term" value="F:N-acetyltransferase activity"/>
    <property type="evidence" value="ECO:0007669"/>
    <property type="project" value="UniProtKB-ARBA"/>
</dbReference>
<evidence type="ECO:0000313" key="5">
    <source>
        <dbReference type="EMBL" id="AUE19198.1"/>
    </source>
</evidence>
<gene>
    <name evidence="6" type="ORF">BIFLH24_00406</name>
    <name evidence="5" type="ORF">DRBB29_1662</name>
    <name evidence="4" type="ORF">NRBB51_1569</name>
    <name evidence="7" type="ORF">PUW55_09460</name>
</gene>
<dbReference type="AlphaFoldDB" id="A0A0L0LQ41"/>
<dbReference type="InterPro" id="IPR016181">
    <property type="entry name" value="Acyl_CoA_acyltransferase"/>
</dbReference>
<dbReference type="Proteomes" id="UP000232496">
    <property type="component" value="Chromosome"/>
</dbReference>
<dbReference type="InterPro" id="IPR000182">
    <property type="entry name" value="GNAT_dom"/>
</dbReference>
<evidence type="ECO:0000313" key="6">
    <source>
        <dbReference type="EMBL" id="VWQ13764.1"/>
    </source>
</evidence>
<reference evidence="6 10" key="2">
    <citation type="submission" date="2019-10" db="EMBL/GenBank/DDBJ databases">
        <authorList>
            <consortium name="Melissa Lawson"/>
            <person name="O'neill I."/>
        </authorList>
    </citation>
    <scope>NUCLEOTIDE SEQUENCE [LARGE SCALE GENOMIC DNA]</scope>
    <source>
        <strain evidence="6">LH_24</strain>
    </source>
</reference>
<dbReference type="PANTHER" id="PTHR10545">
    <property type="entry name" value="DIAMINE N-ACETYLTRANSFERASE"/>
    <property type="match status" value="1"/>
</dbReference>
<name>A0A0L0LQ41_BIFBR</name>
<evidence type="ECO:0000313" key="11">
    <source>
        <dbReference type="Proteomes" id="UP001219009"/>
    </source>
</evidence>
<protein>
    <submittedName>
        <fullName evidence="4 6">Acetyltransferase</fullName>
    </submittedName>
    <submittedName>
        <fullName evidence="7">GNAT family N-acetyltransferase</fullName>
        <ecNumber evidence="7">2.3.1.-</ecNumber>
    </submittedName>
</protein>
<dbReference type="EC" id="2.3.1.-" evidence="7"/>
<evidence type="ECO:0000313" key="4">
    <source>
        <dbReference type="EMBL" id="AUD81653.1"/>
    </source>
</evidence>
<feature type="domain" description="N-acetyltransferase" evidence="3">
    <location>
        <begin position="4"/>
        <end position="187"/>
    </location>
</feature>
<dbReference type="CDD" id="cd04301">
    <property type="entry name" value="NAT_SF"/>
    <property type="match status" value="1"/>
</dbReference>
<dbReference type="EMBL" id="CABWKB010000001">
    <property type="protein sequence ID" value="VWQ13764.1"/>
    <property type="molecule type" value="Genomic_DNA"/>
</dbReference>
<dbReference type="RefSeq" id="WP_003830159.1">
    <property type="nucleotide sequence ID" value="NZ_BCXL01000071.1"/>
</dbReference>
<proteinExistence type="predicted"/>
<dbReference type="Proteomes" id="UP000494173">
    <property type="component" value="Unassembled WGS sequence"/>
</dbReference>
<dbReference type="EMBL" id="CP021392">
    <property type="protein sequence ID" value="AUD81653.1"/>
    <property type="molecule type" value="Genomic_DNA"/>
</dbReference>
<dbReference type="Proteomes" id="UP000232609">
    <property type="component" value="Chromosome"/>
</dbReference>
<dbReference type="PROSITE" id="PS51186">
    <property type="entry name" value="GNAT"/>
    <property type="match status" value="1"/>
</dbReference>
<dbReference type="SUPFAM" id="SSF55729">
    <property type="entry name" value="Acyl-CoA N-acyltransferases (Nat)"/>
    <property type="match status" value="1"/>
</dbReference>
<dbReference type="InterPro" id="IPR051016">
    <property type="entry name" value="Diverse_Substrate_AcTransf"/>
</dbReference>
<evidence type="ECO:0000313" key="10">
    <source>
        <dbReference type="Proteomes" id="UP000494173"/>
    </source>
</evidence>
<reference evidence="5 8" key="1">
    <citation type="submission" date="2017-09" db="EMBL/GenBank/DDBJ databases">
        <title>Comparative genomics and methylome analysis of the gut commensal Bifidobacterium breve.</title>
        <authorList>
            <person name="Bottacini F."/>
            <person name="Morrissey R."/>
            <person name="Roberts R.J."/>
            <person name="James K."/>
            <person name="van Breen J."/>
            <person name="Egan M."/>
            <person name="Lambert J."/>
            <person name="van Limpt K."/>
            <person name="Stanton C."/>
            <person name="Knol J."/>
            <person name="O' Connell Motherway M."/>
            <person name="van Sinderen D."/>
        </authorList>
    </citation>
    <scope>NUCLEOTIDE SEQUENCE [LARGE SCALE GENOMIC DNA]</scope>
    <source>
        <strain evidence="5 8">DRBB29</strain>
        <strain evidence="4 9">NRBB51</strain>
    </source>
</reference>